<dbReference type="AlphaFoldDB" id="A0AAD6ECR3"/>
<protein>
    <submittedName>
        <fullName evidence="2">Uncharacterized protein</fullName>
    </submittedName>
</protein>
<comment type="caution">
    <text evidence="2">The sequence shown here is derived from an EMBL/GenBank/DDBJ whole genome shotgun (WGS) entry which is preliminary data.</text>
</comment>
<evidence type="ECO:0000313" key="3">
    <source>
        <dbReference type="Proteomes" id="UP001213799"/>
    </source>
</evidence>
<name>A0AAD6ECR3_9EURO</name>
<dbReference type="Proteomes" id="UP001213799">
    <property type="component" value="Unassembled WGS sequence"/>
</dbReference>
<gene>
    <name evidence="2" type="ORF">N7537_004594</name>
</gene>
<reference evidence="2" key="2">
    <citation type="submission" date="2023-01" db="EMBL/GenBank/DDBJ databases">
        <authorList>
            <person name="Petersen C."/>
        </authorList>
    </citation>
    <scope>NUCLEOTIDE SEQUENCE</scope>
    <source>
        <strain evidence="2">IBT 12815</strain>
    </source>
</reference>
<proteinExistence type="predicted"/>
<dbReference type="RefSeq" id="XP_056755399.1">
    <property type="nucleotide sequence ID" value="XM_056895651.1"/>
</dbReference>
<reference evidence="2" key="1">
    <citation type="journal article" date="2023" name="IMA Fungus">
        <title>Comparative genomic study of the Penicillium genus elucidates a diverse pangenome and 15 lateral gene transfer events.</title>
        <authorList>
            <person name="Petersen C."/>
            <person name="Sorensen T."/>
            <person name="Nielsen M.R."/>
            <person name="Sondergaard T.E."/>
            <person name="Sorensen J.L."/>
            <person name="Fitzpatrick D.A."/>
            <person name="Frisvad J.C."/>
            <person name="Nielsen K.L."/>
        </authorList>
    </citation>
    <scope>NUCLEOTIDE SEQUENCE</scope>
    <source>
        <strain evidence="2">IBT 12815</strain>
    </source>
</reference>
<organism evidence="2 3">
    <name type="scientific">Penicillium hordei</name>
    <dbReference type="NCBI Taxonomy" id="40994"/>
    <lineage>
        <taxon>Eukaryota</taxon>
        <taxon>Fungi</taxon>
        <taxon>Dikarya</taxon>
        <taxon>Ascomycota</taxon>
        <taxon>Pezizomycotina</taxon>
        <taxon>Eurotiomycetes</taxon>
        <taxon>Eurotiomycetidae</taxon>
        <taxon>Eurotiales</taxon>
        <taxon>Aspergillaceae</taxon>
        <taxon>Penicillium</taxon>
    </lineage>
</organism>
<evidence type="ECO:0000313" key="2">
    <source>
        <dbReference type="EMBL" id="KAJ5607975.1"/>
    </source>
</evidence>
<keyword evidence="3" id="KW-1185">Reference proteome</keyword>
<feature type="region of interest" description="Disordered" evidence="1">
    <location>
        <begin position="141"/>
        <end position="178"/>
    </location>
</feature>
<evidence type="ECO:0000256" key="1">
    <source>
        <dbReference type="SAM" id="MobiDB-lite"/>
    </source>
</evidence>
<dbReference type="EMBL" id="JAQJAE010000002">
    <property type="protein sequence ID" value="KAJ5607975.1"/>
    <property type="molecule type" value="Genomic_DNA"/>
</dbReference>
<accession>A0AAD6ECR3</accession>
<feature type="compositionally biased region" description="Basic and acidic residues" evidence="1">
    <location>
        <begin position="141"/>
        <end position="170"/>
    </location>
</feature>
<dbReference type="GeneID" id="81585893"/>
<sequence length="178" mass="19730">MVGPVSGGRCNVRQFLYYASDNKQEKETIADKTKLKDADLAKEKTALDEVASKLYKAGVGRTYQPGHIYESLKSNSGIHEVIENVAAFIEQTAYLDEDNGKPSKQLFDLAEQARGRVQYGRQANAARDTGTEIRNKYDHEVWEKQPKNKKGEVEKDAPLVEGGLVKERMGIPDGGVEG</sequence>